<feature type="transmembrane region" description="Helical" evidence="1">
    <location>
        <begin position="132"/>
        <end position="154"/>
    </location>
</feature>
<protein>
    <recommendedName>
        <fullName evidence="2">DUF6533 domain-containing protein</fullName>
    </recommendedName>
</protein>
<evidence type="ECO:0000259" key="2">
    <source>
        <dbReference type="Pfam" id="PF20151"/>
    </source>
</evidence>
<dbReference type="Proteomes" id="UP001465976">
    <property type="component" value="Unassembled WGS sequence"/>
</dbReference>
<name>A0ABR3F268_9AGAR</name>
<evidence type="ECO:0000313" key="4">
    <source>
        <dbReference type="Proteomes" id="UP001465976"/>
    </source>
</evidence>
<keyword evidence="1" id="KW-0812">Transmembrane</keyword>
<proteinExistence type="predicted"/>
<reference evidence="3 4" key="1">
    <citation type="submission" date="2024-02" db="EMBL/GenBank/DDBJ databases">
        <title>A draft genome for the cacao thread blight pathogen Marasmius crinis-equi.</title>
        <authorList>
            <person name="Cohen S.P."/>
            <person name="Baruah I.K."/>
            <person name="Amoako-Attah I."/>
            <person name="Bukari Y."/>
            <person name="Meinhardt L.W."/>
            <person name="Bailey B.A."/>
        </authorList>
    </citation>
    <scope>NUCLEOTIDE SEQUENCE [LARGE SCALE GENOMIC DNA]</scope>
    <source>
        <strain evidence="3 4">GH-76</strain>
    </source>
</reference>
<organism evidence="3 4">
    <name type="scientific">Marasmius crinis-equi</name>
    <dbReference type="NCBI Taxonomy" id="585013"/>
    <lineage>
        <taxon>Eukaryota</taxon>
        <taxon>Fungi</taxon>
        <taxon>Dikarya</taxon>
        <taxon>Basidiomycota</taxon>
        <taxon>Agaricomycotina</taxon>
        <taxon>Agaricomycetes</taxon>
        <taxon>Agaricomycetidae</taxon>
        <taxon>Agaricales</taxon>
        <taxon>Marasmiineae</taxon>
        <taxon>Marasmiaceae</taxon>
        <taxon>Marasmius</taxon>
    </lineage>
</organism>
<sequence>MPDGAAATAALLQEIVTALEHQKLIIYFDVVSSTILTYDVLLNLNVEMQHMWRKKWSFITILYLVQRYLPFFDTTILVLHHSLGEGLSISYCELNYRIDGWSFFIGIVLSEVLLTVRLWAVWKRSIPVAIGLVAFFLGCWVPCCVLFNTFLYSTQFVKPPLPNSRGCFIAGGSHILYLCWVLMMVYDSGTLIMILIPGIHAFRMGGSFELVKTVYRDGVSYYVFIFCQHSVLPLLKDFCLWLSWHLVVSMVNVAVIVKLPPDLLHLLSSFERVLHSILSSRAILHIRQIASASANPSLHFEFETDG</sequence>
<evidence type="ECO:0000256" key="1">
    <source>
        <dbReference type="SAM" id="Phobius"/>
    </source>
</evidence>
<keyword evidence="4" id="KW-1185">Reference proteome</keyword>
<dbReference type="EMBL" id="JBAHYK010001147">
    <property type="protein sequence ID" value="KAL0569312.1"/>
    <property type="molecule type" value="Genomic_DNA"/>
</dbReference>
<comment type="caution">
    <text evidence="3">The sequence shown here is derived from an EMBL/GenBank/DDBJ whole genome shotgun (WGS) entry which is preliminary data.</text>
</comment>
<dbReference type="Pfam" id="PF20151">
    <property type="entry name" value="DUF6533"/>
    <property type="match status" value="1"/>
</dbReference>
<feature type="transmembrane region" description="Helical" evidence="1">
    <location>
        <begin position="56"/>
        <end position="80"/>
    </location>
</feature>
<evidence type="ECO:0000313" key="3">
    <source>
        <dbReference type="EMBL" id="KAL0569312.1"/>
    </source>
</evidence>
<feature type="transmembrane region" description="Helical" evidence="1">
    <location>
        <begin position="24"/>
        <end position="44"/>
    </location>
</feature>
<gene>
    <name evidence="3" type="ORF">V5O48_012657</name>
</gene>
<feature type="transmembrane region" description="Helical" evidence="1">
    <location>
        <begin position="174"/>
        <end position="199"/>
    </location>
</feature>
<keyword evidence="1" id="KW-1133">Transmembrane helix</keyword>
<feature type="domain" description="DUF6533" evidence="2">
    <location>
        <begin position="27"/>
        <end position="72"/>
    </location>
</feature>
<accession>A0ABR3F268</accession>
<feature type="transmembrane region" description="Helical" evidence="1">
    <location>
        <begin position="100"/>
        <end position="120"/>
    </location>
</feature>
<dbReference type="InterPro" id="IPR045340">
    <property type="entry name" value="DUF6533"/>
</dbReference>
<keyword evidence="1" id="KW-0472">Membrane</keyword>